<evidence type="ECO:0000256" key="1">
    <source>
        <dbReference type="ARBA" id="ARBA00044755"/>
    </source>
</evidence>
<evidence type="ECO:0000313" key="2">
    <source>
        <dbReference type="EMBL" id="MEJ6010300.1"/>
    </source>
</evidence>
<protein>
    <submittedName>
        <fullName evidence="2">Polymer-forming cytoskeletal protein</fullName>
    </submittedName>
</protein>
<organism evidence="2 3">
    <name type="scientific">Novosphingobium aquae</name>
    <dbReference type="NCBI Taxonomy" id="3133435"/>
    <lineage>
        <taxon>Bacteria</taxon>
        <taxon>Pseudomonadati</taxon>
        <taxon>Pseudomonadota</taxon>
        <taxon>Alphaproteobacteria</taxon>
        <taxon>Sphingomonadales</taxon>
        <taxon>Sphingomonadaceae</taxon>
        <taxon>Novosphingobium</taxon>
    </lineage>
</organism>
<comment type="similarity">
    <text evidence="1">Belongs to the bactofilin family.</text>
</comment>
<evidence type="ECO:0000313" key="3">
    <source>
        <dbReference type="Proteomes" id="UP001379235"/>
    </source>
</evidence>
<keyword evidence="3" id="KW-1185">Reference proteome</keyword>
<dbReference type="PANTHER" id="PTHR35024">
    <property type="entry name" value="HYPOTHETICAL CYTOSOLIC PROTEIN"/>
    <property type="match status" value="1"/>
</dbReference>
<proteinExistence type="inferred from homology"/>
<dbReference type="RefSeq" id="WP_339966847.1">
    <property type="nucleotide sequence ID" value="NZ_JBBHJY010000004.1"/>
</dbReference>
<name>A0ABU8S8X1_9SPHN</name>
<sequence length="119" mass="12081">MAGSTFSVLGSDVAIKGNISAKADLHIDGRVDGDISCTSLVQGETSEIVGGVTAETARLAGRVRGSITAGQLVILKSAHIEGDVFYDALTIEQGATVEGKFAHRDPEPKLAIAGGTDAG</sequence>
<accession>A0ABU8S8X1</accession>
<dbReference type="PANTHER" id="PTHR35024:SF4">
    <property type="entry name" value="POLYMER-FORMING CYTOSKELETAL PROTEIN"/>
    <property type="match status" value="1"/>
</dbReference>
<dbReference type="Pfam" id="PF04519">
    <property type="entry name" value="Bactofilin"/>
    <property type="match status" value="1"/>
</dbReference>
<comment type="caution">
    <text evidence="2">The sequence shown here is derived from an EMBL/GenBank/DDBJ whole genome shotgun (WGS) entry which is preliminary data.</text>
</comment>
<dbReference type="InterPro" id="IPR007607">
    <property type="entry name" value="BacA/B"/>
</dbReference>
<dbReference type="EMBL" id="JBBHJY010000004">
    <property type="protein sequence ID" value="MEJ6010300.1"/>
    <property type="molecule type" value="Genomic_DNA"/>
</dbReference>
<dbReference type="Proteomes" id="UP001379235">
    <property type="component" value="Unassembled WGS sequence"/>
</dbReference>
<reference evidence="2 3" key="1">
    <citation type="submission" date="2024-03" db="EMBL/GenBank/DDBJ databases">
        <authorList>
            <person name="Jo J.-H."/>
        </authorList>
    </citation>
    <scope>NUCLEOTIDE SEQUENCE [LARGE SCALE GENOMIC DNA]</scope>
    <source>
        <strain evidence="2 3">AS3R-12</strain>
    </source>
</reference>
<gene>
    <name evidence="2" type="ORF">WG900_10255</name>
</gene>